<proteinExistence type="predicted"/>
<organism evidence="3 4">
    <name type="scientific">Antrihabitans stalagmiti</name>
    <dbReference type="NCBI Taxonomy" id="2799499"/>
    <lineage>
        <taxon>Bacteria</taxon>
        <taxon>Bacillati</taxon>
        <taxon>Actinomycetota</taxon>
        <taxon>Actinomycetes</taxon>
        <taxon>Mycobacteriales</taxon>
        <taxon>Nocardiaceae</taxon>
        <taxon>Antrihabitans</taxon>
    </lineage>
</organism>
<dbReference type="AlphaFoldDB" id="A0A934NU56"/>
<dbReference type="PANTHER" id="PTHR31157">
    <property type="entry name" value="SCP DOMAIN-CONTAINING PROTEIN"/>
    <property type="match status" value="1"/>
</dbReference>
<name>A0A934NU56_9NOCA</name>
<feature type="region of interest" description="Disordered" evidence="1">
    <location>
        <begin position="82"/>
        <end position="106"/>
    </location>
</feature>
<gene>
    <name evidence="3" type="ORF">JGU71_20920</name>
</gene>
<dbReference type="InterPro" id="IPR014044">
    <property type="entry name" value="CAP_dom"/>
</dbReference>
<dbReference type="SUPFAM" id="SSF55797">
    <property type="entry name" value="PR-1-like"/>
    <property type="match status" value="1"/>
</dbReference>
<feature type="domain" description="SCP" evidence="2">
    <location>
        <begin position="57"/>
        <end position="170"/>
    </location>
</feature>
<dbReference type="Pfam" id="PF00188">
    <property type="entry name" value="CAP"/>
    <property type="match status" value="1"/>
</dbReference>
<dbReference type="Gene3D" id="3.40.33.10">
    <property type="entry name" value="CAP"/>
    <property type="match status" value="1"/>
</dbReference>
<feature type="compositionally biased region" description="Polar residues" evidence="1">
    <location>
        <begin position="94"/>
        <end position="105"/>
    </location>
</feature>
<dbReference type="EMBL" id="JAEMNV010000007">
    <property type="protein sequence ID" value="MBJ8341352.1"/>
    <property type="molecule type" value="Genomic_DNA"/>
</dbReference>
<evidence type="ECO:0000313" key="4">
    <source>
        <dbReference type="Proteomes" id="UP000655868"/>
    </source>
</evidence>
<dbReference type="CDD" id="cd05379">
    <property type="entry name" value="CAP_bacterial"/>
    <property type="match status" value="1"/>
</dbReference>
<dbReference type="RefSeq" id="WP_199706233.1">
    <property type="nucleotide sequence ID" value="NZ_JAEMNV010000007.1"/>
</dbReference>
<keyword evidence="4" id="KW-1185">Reference proteome</keyword>
<reference evidence="3" key="1">
    <citation type="submission" date="2020-12" db="EMBL/GenBank/DDBJ databases">
        <title>Antrihabitans popcorni sp. nov. and Antrihabitans auranticaus sp. nov., isolated from a larva cave.</title>
        <authorList>
            <person name="Lee S.D."/>
            <person name="Kim I.S."/>
        </authorList>
    </citation>
    <scope>NUCLEOTIDE SEQUENCE</scope>
    <source>
        <strain evidence="3">YC3-6</strain>
    </source>
</reference>
<evidence type="ECO:0000259" key="2">
    <source>
        <dbReference type="Pfam" id="PF00188"/>
    </source>
</evidence>
<sequence>MNRRSNTSASTRISRSTRTSWLRGATLTVSAIGLTAGSVVLAAPSSAAPLDPNAAVGAMNAARNKVGCPSLALNSALTSAAEAHSGDMARTKRATSAGSGKSTPATRIKDAGYEASSVGELVLMTPPAATSADVVGAFVNSENKSILNCKFTDVGIAVVSGSNSNSYWTIDLARPA</sequence>
<protein>
    <submittedName>
        <fullName evidence="3">CAP domain-containing protein</fullName>
    </submittedName>
</protein>
<accession>A0A934NU56</accession>
<dbReference type="InterPro" id="IPR035940">
    <property type="entry name" value="CAP_sf"/>
</dbReference>
<dbReference type="Proteomes" id="UP000655868">
    <property type="component" value="Unassembled WGS sequence"/>
</dbReference>
<comment type="caution">
    <text evidence="3">The sequence shown here is derived from an EMBL/GenBank/DDBJ whole genome shotgun (WGS) entry which is preliminary data.</text>
</comment>
<dbReference type="PANTHER" id="PTHR31157:SF1">
    <property type="entry name" value="SCP DOMAIN-CONTAINING PROTEIN"/>
    <property type="match status" value="1"/>
</dbReference>
<evidence type="ECO:0000313" key="3">
    <source>
        <dbReference type="EMBL" id="MBJ8341352.1"/>
    </source>
</evidence>
<evidence type="ECO:0000256" key="1">
    <source>
        <dbReference type="SAM" id="MobiDB-lite"/>
    </source>
</evidence>